<proteinExistence type="predicted"/>
<sequence>PILTLIGLLPTLIAGFGVLLGPVGLVTGAVTALVATIGILVWKHWDEIKAKVTEVFDHWDNVMGYVRKSIENKVIPTIKKLWGKVENLGGKFVEAGGKIGDKFIDILPALVDTIETTVIPAFENLAKKIGPIIEKGIEFMELLAEAAIDSIPKVVDKIGDLVEWLAKLDPRWLELMLGVVAVVVALKTLSVIIGRVLGSLKPLMPAFKFLWNILKWIASPILLVTTLWGKLVGIAE</sequence>
<keyword evidence="1" id="KW-0812">Transmembrane</keyword>
<feature type="non-terminal residue" evidence="2">
    <location>
        <position position="1"/>
    </location>
</feature>
<comment type="caution">
    <text evidence="2">The sequence shown here is derived from an EMBL/GenBank/DDBJ whole genome shotgun (WGS) entry which is preliminary data.</text>
</comment>
<evidence type="ECO:0000313" key="2">
    <source>
        <dbReference type="EMBL" id="GAH42464.1"/>
    </source>
</evidence>
<feature type="non-terminal residue" evidence="2">
    <location>
        <position position="236"/>
    </location>
</feature>
<accession>X1GLJ6</accession>
<organism evidence="2">
    <name type="scientific">marine sediment metagenome</name>
    <dbReference type="NCBI Taxonomy" id="412755"/>
    <lineage>
        <taxon>unclassified sequences</taxon>
        <taxon>metagenomes</taxon>
        <taxon>ecological metagenomes</taxon>
    </lineage>
</organism>
<dbReference type="EMBL" id="BARU01012547">
    <property type="protein sequence ID" value="GAH42464.1"/>
    <property type="molecule type" value="Genomic_DNA"/>
</dbReference>
<evidence type="ECO:0000256" key="1">
    <source>
        <dbReference type="SAM" id="Phobius"/>
    </source>
</evidence>
<feature type="transmembrane region" description="Helical" evidence="1">
    <location>
        <begin position="12"/>
        <end position="42"/>
    </location>
</feature>
<feature type="transmembrane region" description="Helical" evidence="1">
    <location>
        <begin position="209"/>
        <end position="229"/>
    </location>
</feature>
<feature type="transmembrane region" description="Helical" evidence="1">
    <location>
        <begin position="175"/>
        <end position="197"/>
    </location>
</feature>
<protein>
    <recommendedName>
        <fullName evidence="3">Phage tail tape measure protein domain-containing protein</fullName>
    </recommendedName>
</protein>
<evidence type="ECO:0008006" key="3">
    <source>
        <dbReference type="Google" id="ProtNLM"/>
    </source>
</evidence>
<keyword evidence="1" id="KW-0472">Membrane</keyword>
<name>X1GLJ6_9ZZZZ</name>
<gene>
    <name evidence="2" type="ORF">S03H2_23088</name>
</gene>
<reference evidence="2" key="1">
    <citation type="journal article" date="2014" name="Front. Microbiol.">
        <title>High frequency of phylogenetically diverse reductive dehalogenase-homologous genes in deep subseafloor sedimentary metagenomes.</title>
        <authorList>
            <person name="Kawai M."/>
            <person name="Futagami T."/>
            <person name="Toyoda A."/>
            <person name="Takaki Y."/>
            <person name="Nishi S."/>
            <person name="Hori S."/>
            <person name="Arai W."/>
            <person name="Tsubouchi T."/>
            <person name="Morono Y."/>
            <person name="Uchiyama I."/>
            <person name="Ito T."/>
            <person name="Fujiyama A."/>
            <person name="Inagaki F."/>
            <person name="Takami H."/>
        </authorList>
    </citation>
    <scope>NUCLEOTIDE SEQUENCE</scope>
    <source>
        <strain evidence="2">Expedition CK06-06</strain>
    </source>
</reference>
<keyword evidence="1" id="KW-1133">Transmembrane helix</keyword>
<dbReference type="AlphaFoldDB" id="X1GLJ6"/>